<evidence type="ECO:0000259" key="2">
    <source>
        <dbReference type="Pfam" id="PF02775"/>
    </source>
</evidence>
<sequence length="140" mass="16031">MAFPKEQVIDIDGDGSFLMNIQELATAHIEKIAAKAIILNNQHLGMVMQWEDRFYAGNRGNTYLGDPANRKQIYPDYVAVCNSFGVPCERVMFRRDLRAAIKRMLDSEEPYVLDIVVPYTEHVLPFIPANRTVADMIWKP</sequence>
<dbReference type="InterPro" id="IPR045229">
    <property type="entry name" value="TPP_enz"/>
</dbReference>
<dbReference type="InterPro" id="IPR029061">
    <property type="entry name" value="THDP-binding"/>
</dbReference>
<comment type="similarity">
    <text evidence="1">Belongs to the TPP enzyme family.</text>
</comment>
<dbReference type="GO" id="GO:0003984">
    <property type="term" value="F:acetolactate synthase activity"/>
    <property type="evidence" value="ECO:0007669"/>
    <property type="project" value="UniProtKB-EC"/>
</dbReference>
<protein>
    <submittedName>
        <fullName evidence="3">Acetolactate synthase isozyme 2 large subunit</fullName>
        <ecNumber evidence="3">2.2.1.6</ecNumber>
    </submittedName>
</protein>
<dbReference type="SUPFAM" id="SSF52518">
    <property type="entry name" value="Thiamin diphosphate-binding fold (THDP-binding)"/>
    <property type="match status" value="1"/>
</dbReference>
<dbReference type="GO" id="GO:0050660">
    <property type="term" value="F:flavin adenine dinucleotide binding"/>
    <property type="evidence" value="ECO:0007669"/>
    <property type="project" value="TreeGrafter"/>
</dbReference>
<dbReference type="EC" id="2.2.1.6" evidence="3"/>
<dbReference type="InterPro" id="IPR011766">
    <property type="entry name" value="TPP_enzyme_TPP-bd"/>
</dbReference>
<dbReference type="GO" id="GO:0005948">
    <property type="term" value="C:acetolactate synthase complex"/>
    <property type="evidence" value="ECO:0007669"/>
    <property type="project" value="TreeGrafter"/>
</dbReference>
<name>A0A645JEQ0_9ZZZZ</name>
<evidence type="ECO:0000313" key="3">
    <source>
        <dbReference type="EMBL" id="MPN58073.1"/>
    </source>
</evidence>
<organism evidence="3">
    <name type="scientific">bioreactor metagenome</name>
    <dbReference type="NCBI Taxonomy" id="1076179"/>
    <lineage>
        <taxon>unclassified sequences</taxon>
        <taxon>metagenomes</taxon>
        <taxon>ecological metagenomes</taxon>
    </lineage>
</organism>
<evidence type="ECO:0000256" key="1">
    <source>
        <dbReference type="ARBA" id="ARBA00007812"/>
    </source>
</evidence>
<dbReference type="AlphaFoldDB" id="A0A645JEQ0"/>
<dbReference type="GO" id="GO:0009099">
    <property type="term" value="P:L-valine biosynthetic process"/>
    <property type="evidence" value="ECO:0007669"/>
    <property type="project" value="TreeGrafter"/>
</dbReference>
<dbReference type="Gene3D" id="3.40.50.970">
    <property type="match status" value="1"/>
</dbReference>
<dbReference type="GO" id="GO:0030976">
    <property type="term" value="F:thiamine pyrophosphate binding"/>
    <property type="evidence" value="ECO:0007669"/>
    <property type="project" value="InterPro"/>
</dbReference>
<feature type="domain" description="Thiamine pyrophosphate enzyme TPP-binding" evidence="2">
    <location>
        <begin position="2"/>
        <end position="115"/>
    </location>
</feature>
<dbReference type="Pfam" id="PF02775">
    <property type="entry name" value="TPP_enzyme_C"/>
    <property type="match status" value="1"/>
</dbReference>
<dbReference type="PANTHER" id="PTHR18968">
    <property type="entry name" value="THIAMINE PYROPHOSPHATE ENZYMES"/>
    <property type="match status" value="1"/>
</dbReference>
<dbReference type="PANTHER" id="PTHR18968:SF13">
    <property type="entry name" value="ACETOLACTATE SYNTHASE CATALYTIC SUBUNIT, MITOCHONDRIAL"/>
    <property type="match status" value="1"/>
</dbReference>
<dbReference type="GO" id="GO:0009097">
    <property type="term" value="P:isoleucine biosynthetic process"/>
    <property type="evidence" value="ECO:0007669"/>
    <property type="project" value="TreeGrafter"/>
</dbReference>
<accession>A0A645JEQ0</accession>
<dbReference type="EMBL" id="VSSQ01130384">
    <property type="protein sequence ID" value="MPN58073.1"/>
    <property type="molecule type" value="Genomic_DNA"/>
</dbReference>
<reference evidence="3" key="1">
    <citation type="submission" date="2019-08" db="EMBL/GenBank/DDBJ databases">
        <authorList>
            <person name="Kucharzyk K."/>
            <person name="Murdoch R.W."/>
            <person name="Higgins S."/>
            <person name="Loffler F."/>
        </authorList>
    </citation>
    <scope>NUCLEOTIDE SEQUENCE</scope>
</reference>
<proteinExistence type="inferred from homology"/>
<keyword evidence="3" id="KW-0808">Transferase</keyword>
<comment type="caution">
    <text evidence="3">The sequence shown here is derived from an EMBL/GenBank/DDBJ whole genome shotgun (WGS) entry which is preliminary data.</text>
</comment>
<gene>
    <name evidence="3" type="primary">ilvG_12</name>
    <name evidence="3" type="ORF">SDC9_205771</name>
</gene>